<feature type="domain" description="Sulfatase-modifying factor enzyme-like" evidence="1">
    <location>
        <begin position="248"/>
        <end position="457"/>
    </location>
</feature>
<accession>A0A540VAW3</accession>
<sequence>MFRRFGFGEEPPSEGDTEFRWEFSGAVADFQQPTDPGDDPQVVHPGGAGLLDAFRGPDGVRRVAQVRRQLDAALDRWWQAGTLPPLPLLRDGLLALEAGHDLDESHRSLLLRAALFYRKGMLTALAHQTDPERTAIILQEAVLNEERPLSTWELWRLMQEDPESAAWVPLLARELEEVALMAAGRRRQLARRALAQLQRDTPLPPAQGEIPPGAGSQRLRRTLLGLLLVGLLVLGMAQTLRGRTVNSVWIPAGIYPIAVQEASAGPPTLVMVELPALAMDRMEVTVAQYRRCYEAGACPWPAADGSATREDYFLNPAFHAYPVVHVSWDAARRYCAWAGKRLPTEAEWQVAAGYAPATGRVFVYPWGDAFSPELANGLAGGQGDTLPVGSYRPAGDSPFGLSDMAGNVAEWTATPAQPGTYVVKGGSFRDGRAQLQVAARRMVSGETAANWLGFRCVAPQTAWWLSPLAGARLEP</sequence>
<dbReference type="AlphaFoldDB" id="A0A540VAW3"/>
<organism evidence="2 3">
    <name type="scientific">Litorilinea aerophila</name>
    <dbReference type="NCBI Taxonomy" id="1204385"/>
    <lineage>
        <taxon>Bacteria</taxon>
        <taxon>Bacillati</taxon>
        <taxon>Chloroflexota</taxon>
        <taxon>Caldilineae</taxon>
        <taxon>Caldilineales</taxon>
        <taxon>Caldilineaceae</taxon>
        <taxon>Litorilinea</taxon>
    </lineage>
</organism>
<evidence type="ECO:0000313" key="2">
    <source>
        <dbReference type="EMBL" id="TQE93865.1"/>
    </source>
</evidence>
<proteinExistence type="predicted"/>
<dbReference type="InterPro" id="IPR051043">
    <property type="entry name" value="Sulfatase_Mod_Factor_Kinase"/>
</dbReference>
<dbReference type="InParanoid" id="A0A540VAW3"/>
<dbReference type="Pfam" id="PF03781">
    <property type="entry name" value="FGE-sulfatase"/>
    <property type="match status" value="1"/>
</dbReference>
<dbReference type="RefSeq" id="WP_141611787.1">
    <property type="nucleotide sequence ID" value="NZ_VIGC02000031.1"/>
</dbReference>
<evidence type="ECO:0000259" key="1">
    <source>
        <dbReference type="Pfam" id="PF03781"/>
    </source>
</evidence>
<reference evidence="2 3" key="1">
    <citation type="submission" date="2019-06" db="EMBL/GenBank/DDBJ databases">
        <title>Genome sequence of Litorilinea aerophila BAA-2444.</title>
        <authorList>
            <person name="Maclea K.S."/>
            <person name="Maurais E.G."/>
            <person name="Iannazzi L.C."/>
        </authorList>
    </citation>
    <scope>NUCLEOTIDE SEQUENCE [LARGE SCALE GENOMIC DNA]</scope>
    <source>
        <strain evidence="2 3">ATCC BAA-2444</strain>
    </source>
</reference>
<dbReference type="Gene3D" id="3.90.1580.10">
    <property type="entry name" value="paralog of FGE (formylglycine-generating enzyme)"/>
    <property type="match status" value="1"/>
</dbReference>
<dbReference type="PANTHER" id="PTHR23150:SF19">
    <property type="entry name" value="FORMYLGLYCINE-GENERATING ENZYME"/>
    <property type="match status" value="1"/>
</dbReference>
<dbReference type="PANTHER" id="PTHR23150">
    <property type="entry name" value="SULFATASE MODIFYING FACTOR 1, 2"/>
    <property type="match status" value="1"/>
</dbReference>
<protein>
    <submittedName>
        <fullName evidence="2">Formylglycine-generating enzyme family protein</fullName>
    </submittedName>
</protein>
<keyword evidence="3" id="KW-1185">Reference proteome</keyword>
<dbReference type="InterPro" id="IPR005532">
    <property type="entry name" value="SUMF_dom"/>
</dbReference>
<dbReference type="Proteomes" id="UP000317371">
    <property type="component" value="Unassembled WGS sequence"/>
</dbReference>
<dbReference type="InterPro" id="IPR042095">
    <property type="entry name" value="SUMF_sf"/>
</dbReference>
<dbReference type="EMBL" id="VIGC01000031">
    <property type="protein sequence ID" value="TQE93865.1"/>
    <property type="molecule type" value="Genomic_DNA"/>
</dbReference>
<dbReference type="GO" id="GO:0120147">
    <property type="term" value="F:formylglycine-generating oxidase activity"/>
    <property type="evidence" value="ECO:0007669"/>
    <property type="project" value="TreeGrafter"/>
</dbReference>
<evidence type="ECO:0000313" key="3">
    <source>
        <dbReference type="Proteomes" id="UP000317371"/>
    </source>
</evidence>
<gene>
    <name evidence="2" type="ORF">FKZ61_19205</name>
</gene>
<dbReference type="InterPro" id="IPR016187">
    <property type="entry name" value="CTDL_fold"/>
</dbReference>
<dbReference type="OrthoDB" id="9768004at2"/>
<name>A0A540VAW3_9CHLR</name>
<dbReference type="SUPFAM" id="SSF56436">
    <property type="entry name" value="C-type lectin-like"/>
    <property type="match status" value="1"/>
</dbReference>
<comment type="caution">
    <text evidence="2">The sequence shown here is derived from an EMBL/GenBank/DDBJ whole genome shotgun (WGS) entry which is preliminary data.</text>
</comment>